<sequence length="363" mass="41148">MSYVQLKNLRKQYKKNSYVAISDASFDIEKGEFVILLGPSGCGKSTLLRMIAGLEKITNGELFIDQRCVNNDLPKDRDIAMVFQSYALYPHMTVFDNMALSLKIRKINNTQIDSMVRDIADMLHLTPFLDVKPDQLSGGQRQRVALGRAIVRRPKVFLFDEPLSNLDAKLRSKMRKEISALHKEINATIIYVTHDQVEAMTMGDKVVVLDQGNIQQIGSPKALYDYPTNKFVASFIGSPVINFIDVEVNVDGDWIAVRSGNDFNLVLPKSQYLNLAAYHGQKVCLGIRPEDLRLVEIESSQGFEGTFDYVEYLGAECNISMTLREGKSLMLRMHNSQRVEGITKVMPNVEKIHFFNIETEQRI</sequence>
<dbReference type="InterPro" id="IPR008995">
    <property type="entry name" value="Mo/tungstate-bd_C_term_dom"/>
</dbReference>
<keyword evidence="2" id="KW-0547">Nucleotide-binding</keyword>
<dbReference type="InterPro" id="IPR012340">
    <property type="entry name" value="NA-bd_OB-fold"/>
</dbReference>
<keyword evidence="3 5" id="KW-0067">ATP-binding</keyword>
<keyword evidence="1" id="KW-0813">Transport</keyword>
<dbReference type="Proteomes" id="UP000053748">
    <property type="component" value="Unassembled WGS sequence"/>
</dbReference>
<dbReference type="InterPro" id="IPR015855">
    <property type="entry name" value="ABC_transpr_MalK-like"/>
</dbReference>
<dbReference type="GO" id="GO:0140359">
    <property type="term" value="F:ABC-type transporter activity"/>
    <property type="evidence" value="ECO:0007669"/>
    <property type="project" value="InterPro"/>
</dbReference>
<dbReference type="FunFam" id="3.40.50.300:FF:000042">
    <property type="entry name" value="Maltose/maltodextrin ABC transporter, ATP-binding protein"/>
    <property type="match status" value="1"/>
</dbReference>
<dbReference type="GO" id="GO:0055052">
    <property type="term" value="C:ATP-binding cassette (ABC) transporter complex, substrate-binding subunit-containing"/>
    <property type="evidence" value="ECO:0007669"/>
    <property type="project" value="TreeGrafter"/>
</dbReference>
<dbReference type="AlphaFoldDB" id="A0A2J9VKR0"/>
<evidence type="ECO:0000256" key="1">
    <source>
        <dbReference type="ARBA" id="ARBA00022448"/>
    </source>
</evidence>
<dbReference type="GO" id="GO:0005524">
    <property type="term" value="F:ATP binding"/>
    <property type="evidence" value="ECO:0007669"/>
    <property type="project" value="UniProtKB-KW"/>
</dbReference>
<feature type="domain" description="ABC transporter" evidence="4">
    <location>
        <begin position="4"/>
        <end position="236"/>
    </location>
</feature>
<dbReference type="RefSeq" id="WP_000122816.1">
    <property type="nucleotide sequence ID" value="NZ_CAWMSS010000002.1"/>
</dbReference>
<keyword evidence="6" id="KW-1185">Reference proteome</keyword>
<dbReference type="Pfam" id="PF17912">
    <property type="entry name" value="OB_MalK"/>
    <property type="match status" value="1"/>
</dbReference>
<dbReference type="PANTHER" id="PTHR43875:SF1">
    <property type="entry name" value="OSMOPROTECTIVE COMPOUNDS UPTAKE ATP-BINDING PROTEIN GGTA"/>
    <property type="match status" value="1"/>
</dbReference>
<name>A0A2J9VKR0_VIBMI</name>
<evidence type="ECO:0000313" key="6">
    <source>
        <dbReference type="Proteomes" id="UP000053748"/>
    </source>
</evidence>
<dbReference type="SMART" id="SM00382">
    <property type="entry name" value="AAA"/>
    <property type="match status" value="1"/>
</dbReference>
<reference evidence="5" key="1">
    <citation type="submission" date="2017-12" db="EMBL/GenBank/DDBJ databases">
        <title>FDA dAtabase for Regulatory Grade micrObial Sequences (FDA-ARGOS): Supporting development and validation of Infectious Disease Dx tests.</title>
        <authorList>
            <person name="Hoffmann M."/>
            <person name="Allard M."/>
            <person name="Evans P."/>
            <person name="Brown E."/>
            <person name="Tallon L.J."/>
            <person name="Sadzewicz L."/>
            <person name="Sengamalay N."/>
            <person name="Ott S."/>
            <person name="Godinez A."/>
            <person name="Nagaraj S."/>
            <person name="Vavikolanu K."/>
            <person name="Aluvathingal J."/>
            <person name="Nadendla S."/>
            <person name="Hobson J."/>
            <person name="Sichtig H."/>
        </authorList>
    </citation>
    <scope>NUCLEOTIDE SEQUENCE [LARGE SCALE GENOMIC DNA]</scope>
    <source>
        <strain evidence="5">FDAARGOS_113</strain>
    </source>
</reference>
<comment type="caution">
    <text evidence="5">The sequence shown here is derived from an EMBL/GenBank/DDBJ whole genome shotgun (WGS) entry which is preliminary data.</text>
</comment>
<dbReference type="InterPro" id="IPR040582">
    <property type="entry name" value="OB_MalK-like"/>
</dbReference>
<dbReference type="Gene3D" id="2.40.50.140">
    <property type="entry name" value="Nucleic acid-binding proteins"/>
    <property type="match status" value="1"/>
</dbReference>
<dbReference type="Gene3D" id="2.40.50.100">
    <property type="match status" value="1"/>
</dbReference>
<dbReference type="Pfam" id="PF00005">
    <property type="entry name" value="ABC_tran"/>
    <property type="match status" value="1"/>
</dbReference>
<proteinExistence type="predicted"/>
<evidence type="ECO:0000256" key="2">
    <source>
        <dbReference type="ARBA" id="ARBA00022741"/>
    </source>
</evidence>
<dbReference type="InterPro" id="IPR003439">
    <property type="entry name" value="ABC_transporter-like_ATP-bd"/>
</dbReference>
<dbReference type="PROSITE" id="PS00211">
    <property type="entry name" value="ABC_TRANSPORTER_1"/>
    <property type="match status" value="1"/>
</dbReference>
<dbReference type="PANTHER" id="PTHR43875">
    <property type="entry name" value="MALTODEXTRIN IMPORT ATP-BINDING PROTEIN MSMX"/>
    <property type="match status" value="1"/>
</dbReference>
<dbReference type="InterPro" id="IPR017871">
    <property type="entry name" value="ABC_transporter-like_CS"/>
</dbReference>
<organism evidence="5 6">
    <name type="scientific">Vibrio mimicus</name>
    <dbReference type="NCBI Taxonomy" id="674"/>
    <lineage>
        <taxon>Bacteria</taxon>
        <taxon>Pseudomonadati</taxon>
        <taxon>Pseudomonadota</taxon>
        <taxon>Gammaproteobacteria</taxon>
        <taxon>Vibrionales</taxon>
        <taxon>Vibrionaceae</taxon>
        <taxon>Vibrio</taxon>
    </lineage>
</organism>
<dbReference type="SUPFAM" id="SSF52540">
    <property type="entry name" value="P-loop containing nucleoside triphosphate hydrolases"/>
    <property type="match status" value="1"/>
</dbReference>
<dbReference type="CDD" id="cd03301">
    <property type="entry name" value="ABC_MalK_N"/>
    <property type="match status" value="1"/>
</dbReference>
<protein>
    <submittedName>
        <fullName evidence="5">Glycerol-3-phosphate ABC transporter ATP-binding protein</fullName>
    </submittedName>
</protein>
<dbReference type="InterPro" id="IPR003593">
    <property type="entry name" value="AAA+_ATPase"/>
</dbReference>
<accession>A0A2J9VKR0</accession>
<gene>
    <name evidence="5" type="ORF">AL544_005475</name>
</gene>
<evidence type="ECO:0000256" key="3">
    <source>
        <dbReference type="ARBA" id="ARBA00022840"/>
    </source>
</evidence>
<dbReference type="GO" id="GO:0016887">
    <property type="term" value="F:ATP hydrolysis activity"/>
    <property type="evidence" value="ECO:0007669"/>
    <property type="project" value="InterPro"/>
</dbReference>
<dbReference type="GO" id="GO:0008643">
    <property type="term" value="P:carbohydrate transport"/>
    <property type="evidence" value="ECO:0007669"/>
    <property type="project" value="InterPro"/>
</dbReference>
<dbReference type="Gene3D" id="3.40.50.300">
    <property type="entry name" value="P-loop containing nucleotide triphosphate hydrolases"/>
    <property type="match status" value="1"/>
</dbReference>
<dbReference type="OrthoDB" id="9802264at2"/>
<dbReference type="PROSITE" id="PS50893">
    <property type="entry name" value="ABC_TRANSPORTER_2"/>
    <property type="match status" value="1"/>
</dbReference>
<dbReference type="InterPro" id="IPR047641">
    <property type="entry name" value="ABC_transpr_MalK/UgpC-like"/>
</dbReference>
<evidence type="ECO:0000259" key="4">
    <source>
        <dbReference type="PROSITE" id="PS50893"/>
    </source>
</evidence>
<dbReference type="SUPFAM" id="SSF50331">
    <property type="entry name" value="MOP-like"/>
    <property type="match status" value="1"/>
</dbReference>
<dbReference type="NCBIfam" id="NF008653">
    <property type="entry name" value="PRK11650.1"/>
    <property type="match status" value="1"/>
</dbReference>
<dbReference type="EMBL" id="LOSJ02000001">
    <property type="protein sequence ID" value="PNM64365.1"/>
    <property type="molecule type" value="Genomic_DNA"/>
</dbReference>
<evidence type="ECO:0000313" key="5">
    <source>
        <dbReference type="EMBL" id="PNM64365.1"/>
    </source>
</evidence>
<dbReference type="InterPro" id="IPR027417">
    <property type="entry name" value="P-loop_NTPase"/>
</dbReference>